<comment type="caution">
    <text evidence="2">The sequence shown here is derived from an EMBL/GenBank/DDBJ whole genome shotgun (WGS) entry which is preliminary data.</text>
</comment>
<feature type="region of interest" description="Disordered" evidence="1">
    <location>
        <begin position="1"/>
        <end position="20"/>
    </location>
</feature>
<feature type="compositionally biased region" description="Basic and acidic residues" evidence="1">
    <location>
        <begin position="64"/>
        <end position="73"/>
    </location>
</feature>
<proteinExistence type="predicted"/>
<reference evidence="2" key="1">
    <citation type="submission" date="2019-12" db="EMBL/GenBank/DDBJ databases">
        <title>Genome sequencing and annotation of Brassica cretica.</title>
        <authorList>
            <person name="Studholme D.J."/>
            <person name="Sarris P.F."/>
        </authorList>
    </citation>
    <scope>NUCLEOTIDE SEQUENCE</scope>
    <source>
        <strain evidence="2">PFS-001/15</strain>
        <tissue evidence="2">Leaf</tissue>
    </source>
</reference>
<feature type="compositionally biased region" description="Basic residues" evidence="1">
    <location>
        <begin position="1"/>
        <end position="13"/>
    </location>
</feature>
<feature type="region of interest" description="Disordered" evidence="1">
    <location>
        <begin position="118"/>
        <end position="151"/>
    </location>
</feature>
<dbReference type="Proteomes" id="UP000712281">
    <property type="component" value="Unassembled WGS sequence"/>
</dbReference>
<accession>A0A8S9MMU4</accession>
<protein>
    <submittedName>
        <fullName evidence="2">Uncharacterized protein</fullName>
    </submittedName>
</protein>
<evidence type="ECO:0000256" key="1">
    <source>
        <dbReference type="SAM" id="MobiDB-lite"/>
    </source>
</evidence>
<dbReference type="EMBL" id="QGKW02000007">
    <property type="protein sequence ID" value="KAF2618639.1"/>
    <property type="molecule type" value="Genomic_DNA"/>
</dbReference>
<evidence type="ECO:0000313" key="2">
    <source>
        <dbReference type="EMBL" id="KAF2618639.1"/>
    </source>
</evidence>
<gene>
    <name evidence="2" type="ORF">F2Q68_00041909</name>
</gene>
<feature type="region of interest" description="Disordered" evidence="1">
    <location>
        <begin position="39"/>
        <end position="88"/>
    </location>
</feature>
<organism evidence="2 3">
    <name type="scientific">Brassica cretica</name>
    <name type="common">Mustard</name>
    <dbReference type="NCBI Taxonomy" id="69181"/>
    <lineage>
        <taxon>Eukaryota</taxon>
        <taxon>Viridiplantae</taxon>
        <taxon>Streptophyta</taxon>
        <taxon>Embryophyta</taxon>
        <taxon>Tracheophyta</taxon>
        <taxon>Spermatophyta</taxon>
        <taxon>Magnoliopsida</taxon>
        <taxon>eudicotyledons</taxon>
        <taxon>Gunneridae</taxon>
        <taxon>Pentapetalae</taxon>
        <taxon>rosids</taxon>
        <taxon>malvids</taxon>
        <taxon>Brassicales</taxon>
        <taxon>Brassicaceae</taxon>
        <taxon>Brassiceae</taxon>
        <taxon>Brassica</taxon>
    </lineage>
</organism>
<evidence type="ECO:0000313" key="3">
    <source>
        <dbReference type="Proteomes" id="UP000712281"/>
    </source>
</evidence>
<dbReference type="AlphaFoldDB" id="A0A8S9MMU4"/>
<name>A0A8S9MMU4_BRACR</name>
<feature type="compositionally biased region" description="Basic and acidic residues" evidence="1">
    <location>
        <begin position="123"/>
        <end position="144"/>
    </location>
</feature>
<sequence>MKVSLLKHTRKPHKETLATRPASIPVYAPVILHSTTRISPNAIPIEEQEERARHKPTRAFTSTKTDKSARRDPPPPYPKTPTPLLERPRRLVVVPGVHHLPPDLDPLEVDLGFRRAMSPQKLKHIDDKDRFKEEKQKEDRVVGRRDRRHGV</sequence>